<evidence type="ECO:0000256" key="4">
    <source>
        <dbReference type="ARBA" id="ARBA00022840"/>
    </source>
</evidence>
<comment type="caution">
    <text evidence="6">The sequence shown here is derived from an EMBL/GenBank/DDBJ whole genome shotgun (WGS) entry which is preliminary data.</text>
</comment>
<keyword evidence="4 6" id="KW-0067">ATP-binding</keyword>
<reference evidence="6" key="1">
    <citation type="submission" date="2019-04" db="EMBL/GenBank/DDBJ databases">
        <title>Evolution of Biomass-Degrading Anaerobic Consortia Revealed by Metagenomics.</title>
        <authorList>
            <person name="Peng X."/>
        </authorList>
    </citation>
    <scope>NUCLEOTIDE SEQUENCE</scope>
    <source>
        <strain evidence="6">SIG12</strain>
    </source>
</reference>
<dbReference type="Pfam" id="PF00005">
    <property type="entry name" value="ABC_tran"/>
    <property type="match status" value="1"/>
</dbReference>
<dbReference type="SMART" id="SM00382">
    <property type="entry name" value="AAA"/>
    <property type="match status" value="1"/>
</dbReference>
<evidence type="ECO:0000256" key="1">
    <source>
        <dbReference type="ARBA" id="ARBA00005417"/>
    </source>
</evidence>
<dbReference type="RefSeq" id="WP_303736687.1">
    <property type="nucleotide sequence ID" value="NZ_SUTE01000037.1"/>
</dbReference>
<organism evidence="6 7">
    <name type="scientific">Methanobrevibacter millerae</name>
    <dbReference type="NCBI Taxonomy" id="230361"/>
    <lineage>
        <taxon>Archaea</taxon>
        <taxon>Methanobacteriati</taxon>
        <taxon>Methanobacteriota</taxon>
        <taxon>Methanomada group</taxon>
        <taxon>Methanobacteria</taxon>
        <taxon>Methanobacteriales</taxon>
        <taxon>Methanobacteriaceae</taxon>
        <taxon>Methanobrevibacter</taxon>
    </lineage>
</organism>
<dbReference type="PANTHER" id="PTHR43335">
    <property type="entry name" value="ABC TRANSPORTER, ATP-BINDING PROTEIN"/>
    <property type="match status" value="1"/>
</dbReference>
<evidence type="ECO:0000256" key="3">
    <source>
        <dbReference type="ARBA" id="ARBA00022741"/>
    </source>
</evidence>
<name>A0A8T3VFV9_9EURY</name>
<dbReference type="InterPro" id="IPR017871">
    <property type="entry name" value="ABC_transporter-like_CS"/>
</dbReference>
<comment type="similarity">
    <text evidence="1">Belongs to the ABC transporter superfamily.</text>
</comment>
<dbReference type="InterPro" id="IPR027417">
    <property type="entry name" value="P-loop_NTPase"/>
</dbReference>
<evidence type="ECO:0000313" key="6">
    <source>
        <dbReference type="EMBL" id="MBE6505046.1"/>
    </source>
</evidence>
<evidence type="ECO:0000259" key="5">
    <source>
        <dbReference type="PROSITE" id="PS50893"/>
    </source>
</evidence>
<dbReference type="Proteomes" id="UP000762703">
    <property type="component" value="Unassembled WGS sequence"/>
</dbReference>
<accession>A0A8T3VFV9</accession>
<dbReference type="PROSITE" id="PS00211">
    <property type="entry name" value="ABC_TRANSPORTER_1"/>
    <property type="match status" value="1"/>
</dbReference>
<dbReference type="InterPro" id="IPR003593">
    <property type="entry name" value="AAA+_ATPase"/>
</dbReference>
<sequence length="306" mass="34924">MNDYVIETRNLSKKYSKNTVVNSINMHVEKGKIYGLLGKNGAGKTTTMCMLLNLVSPSDGEIFLFGKNPRKYPTEIYSKIGSIIETPGFYENLTAYENLKVISKLRGNYNPQDINLILEMVNLENAKSKKFKDFSLGMKQRLGIAAAIMHTPELLILDEPINGLDPIGIKEIRTLLKRLTHEFGITILISSHILSEIENIADVIGFMDEGILIEEISKEDLLKRLNKFVEFEVSNIDLACEILKKLELKENYDFTIENNGIICLYSKLELRDQFNELFVNSGINVKKVNLCEENLENFFLRMIQNN</sequence>
<evidence type="ECO:0000313" key="7">
    <source>
        <dbReference type="Proteomes" id="UP000762703"/>
    </source>
</evidence>
<proteinExistence type="inferred from homology"/>
<dbReference type="Gene3D" id="3.40.50.300">
    <property type="entry name" value="P-loop containing nucleotide triphosphate hydrolases"/>
    <property type="match status" value="1"/>
</dbReference>
<evidence type="ECO:0000256" key="2">
    <source>
        <dbReference type="ARBA" id="ARBA00022448"/>
    </source>
</evidence>
<dbReference type="CDD" id="cd03268">
    <property type="entry name" value="ABC_BcrA_bacitracin_resist"/>
    <property type="match status" value="1"/>
</dbReference>
<gene>
    <name evidence="6" type="ORF">E7Z73_04775</name>
</gene>
<keyword evidence="2" id="KW-0813">Transport</keyword>
<dbReference type="AlphaFoldDB" id="A0A8T3VFV9"/>
<dbReference type="EMBL" id="SUTE01000037">
    <property type="protein sequence ID" value="MBE6505046.1"/>
    <property type="molecule type" value="Genomic_DNA"/>
</dbReference>
<dbReference type="PROSITE" id="PS50893">
    <property type="entry name" value="ABC_TRANSPORTER_2"/>
    <property type="match status" value="1"/>
</dbReference>
<keyword evidence="3" id="KW-0547">Nucleotide-binding</keyword>
<feature type="domain" description="ABC transporter" evidence="5">
    <location>
        <begin position="6"/>
        <end position="234"/>
    </location>
</feature>
<dbReference type="InterPro" id="IPR003439">
    <property type="entry name" value="ABC_transporter-like_ATP-bd"/>
</dbReference>
<dbReference type="PANTHER" id="PTHR43335:SF8">
    <property type="entry name" value="ABC TRANSPORTER, ATP-BINDING PROTEIN"/>
    <property type="match status" value="1"/>
</dbReference>
<protein>
    <submittedName>
        <fullName evidence="6">ABC transporter ATP-binding protein</fullName>
    </submittedName>
</protein>
<dbReference type="GO" id="GO:0005524">
    <property type="term" value="F:ATP binding"/>
    <property type="evidence" value="ECO:0007669"/>
    <property type="project" value="UniProtKB-KW"/>
</dbReference>
<dbReference type="GO" id="GO:0016887">
    <property type="term" value="F:ATP hydrolysis activity"/>
    <property type="evidence" value="ECO:0007669"/>
    <property type="project" value="InterPro"/>
</dbReference>
<dbReference type="SUPFAM" id="SSF52540">
    <property type="entry name" value="P-loop containing nucleoside triphosphate hydrolases"/>
    <property type="match status" value="1"/>
</dbReference>